<evidence type="ECO:0000256" key="1">
    <source>
        <dbReference type="ARBA" id="ARBA00005854"/>
    </source>
</evidence>
<dbReference type="SUPFAM" id="SSF51735">
    <property type="entry name" value="NAD(P)-binding Rossmann-fold domains"/>
    <property type="match status" value="1"/>
</dbReference>
<evidence type="ECO:0000259" key="5">
    <source>
        <dbReference type="Pfam" id="PF00389"/>
    </source>
</evidence>
<dbReference type="InterPro" id="IPR036291">
    <property type="entry name" value="NAD(P)-bd_dom_sf"/>
</dbReference>
<dbReference type="GO" id="GO:0005829">
    <property type="term" value="C:cytosol"/>
    <property type="evidence" value="ECO:0007669"/>
    <property type="project" value="TreeGrafter"/>
</dbReference>
<dbReference type="PANTHER" id="PTHR10996:SF178">
    <property type="entry name" value="2-HYDROXYACID DEHYDROGENASE YGL185C-RELATED"/>
    <property type="match status" value="1"/>
</dbReference>
<dbReference type="Proteomes" id="UP000601223">
    <property type="component" value="Unassembled WGS sequence"/>
</dbReference>
<name>A0A8J3JGR6_9ACTN</name>
<proteinExistence type="inferred from homology"/>
<accession>A0A8J3JGR6</accession>
<evidence type="ECO:0000256" key="2">
    <source>
        <dbReference type="ARBA" id="ARBA00023002"/>
    </source>
</evidence>
<evidence type="ECO:0000313" key="8">
    <source>
        <dbReference type="Proteomes" id="UP000601223"/>
    </source>
</evidence>
<organism evidence="7 8">
    <name type="scientific">Catellatospora bangladeshensis</name>
    <dbReference type="NCBI Taxonomy" id="310355"/>
    <lineage>
        <taxon>Bacteria</taxon>
        <taxon>Bacillati</taxon>
        <taxon>Actinomycetota</taxon>
        <taxon>Actinomycetes</taxon>
        <taxon>Micromonosporales</taxon>
        <taxon>Micromonosporaceae</taxon>
        <taxon>Catellatospora</taxon>
    </lineage>
</organism>
<dbReference type="InterPro" id="IPR006140">
    <property type="entry name" value="D-isomer_DH_NAD-bd"/>
</dbReference>
<dbReference type="RefSeq" id="WP_203747360.1">
    <property type="nucleotide sequence ID" value="NZ_BONF01000019.1"/>
</dbReference>
<protein>
    <submittedName>
        <fullName evidence="7">Hydroxyacid dehydrogenase</fullName>
    </submittedName>
</protein>
<dbReference type="EMBL" id="BONF01000019">
    <property type="protein sequence ID" value="GIF82334.1"/>
    <property type="molecule type" value="Genomic_DNA"/>
</dbReference>
<dbReference type="Gene3D" id="3.40.50.720">
    <property type="entry name" value="NAD(P)-binding Rossmann-like Domain"/>
    <property type="match status" value="2"/>
</dbReference>
<comment type="similarity">
    <text evidence="1 4">Belongs to the D-isomer specific 2-hydroxyacid dehydrogenase family.</text>
</comment>
<keyword evidence="8" id="KW-1185">Reference proteome</keyword>
<evidence type="ECO:0000256" key="3">
    <source>
        <dbReference type="ARBA" id="ARBA00023027"/>
    </source>
</evidence>
<evidence type="ECO:0000256" key="4">
    <source>
        <dbReference type="RuleBase" id="RU003719"/>
    </source>
</evidence>
<dbReference type="PANTHER" id="PTHR10996">
    <property type="entry name" value="2-HYDROXYACID DEHYDROGENASE-RELATED"/>
    <property type="match status" value="1"/>
</dbReference>
<dbReference type="AlphaFoldDB" id="A0A8J3JGR6"/>
<gene>
    <name evidence="7" type="ORF">Cba03nite_36830</name>
</gene>
<comment type="caution">
    <text evidence="7">The sequence shown here is derived from an EMBL/GenBank/DDBJ whole genome shotgun (WGS) entry which is preliminary data.</text>
</comment>
<dbReference type="CDD" id="cd12167">
    <property type="entry name" value="2-Hacid_dh_8"/>
    <property type="match status" value="1"/>
</dbReference>
<keyword evidence="2 4" id="KW-0560">Oxidoreductase</keyword>
<evidence type="ECO:0000259" key="6">
    <source>
        <dbReference type="Pfam" id="PF02826"/>
    </source>
</evidence>
<dbReference type="SUPFAM" id="SSF52283">
    <property type="entry name" value="Formate/glycerate dehydrogenase catalytic domain-like"/>
    <property type="match status" value="1"/>
</dbReference>
<dbReference type="GO" id="GO:0030267">
    <property type="term" value="F:glyoxylate reductase (NADPH) activity"/>
    <property type="evidence" value="ECO:0007669"/>
    <property type="project" value="TreeGrafter"/>
</dbReference>
<dbReference type="InterPro" id="IPR006139">
    <property type="entry name" value="D-isomer_2_OHA_DH_cat_dom"/>
</dbReference>
<dbReference type="Pfam" id="PF00389">
    <property type="entry name" value="2-Hacid_dh"/>
    <property type="match status" value="1"/>
</dbReference>
<dbReference type="GO" id="GO:0051287">
    <property type="term" value="F:NAD binding"/>
    <property type="evidence" value="ECO:0007669"/>
    <property type="project" value="InterPro"/>
</dbReference>
<dbReference type="Pfam" id="PF02826">
    <property type="entry name" value="2-Hacid_dh_C"/>
    <property type="match status" value="1"/>
</dbReference>
<feature type="domain" description="D-isomer specific 2-hydroxyacid dehydrogenase NAD-binding" evidence="6">
    <location>
        <begin position="130"/>
        <end position="296"/>
    </location>
</feature>
<dbReference type="GO" id="GO:0016618">
    <property type="term" value="F:hydroxypyruvate reductase [NAD(P)H] activity"/>
    <property type="evidence" value="ECO:0007669"/>
    <property type="project" value="TreeGrafter"/>
</dbReference>
<evidence type="ECO:0000313" key="7">
    <source>
        <dbReference type="EMBL" id="GIF82334.1"/>
    </source>
</evidence>
<reference evidence="7 8" key="1">
    <citation type="submission" date="2021-01" db="EMBL/GenBank/DDBJ databases">
        <title>Whole genome shotgun sequence of Catellatospora bangladeshensis NBRC 107357.</title>
        <authorList>
            <person name="Komaki H."/>
            <person name="Tamura T."/>
        </authorList>
    </citation>
    <scope>NUCLEOTIDE SEQUENCE [LARGE SCALE GENOMIC DNA]</scope>
    <source>
        <strain evidence="7 8">NBRC 107357</strain>
    </source>
</reference>
<feature type="domain" description="D-isomer specific 2-hydroxyacid dehydrogenase catalytic" evidence="5">
    <location>
        <begin position="37"/>
        <end position="327"/>
    </location>
</feature>
<sequence>MYRPQALLVMRPETFRLQFGPQELSRLRSLADLGDPIWSDDIDDPHTRARLAQTEVLITSWGAPTLTAERLDAAPRLRAVLHCAGSVRHLVSDGVWQRGILVTSAAEANATPVAEYTLAAIIFAGKKAHLLAAQSRLHPADWDAVHHREDLSNYGRTVGIVGFSRIGRRVVERLRTIETGQILVTDPYADPAAVAAAGGRLVELDELMAASEIVSLHLPELPQTRHAIGARELALLPDGATIVNTARGAVLDTAALERECATGRLNAILDVTDPEPLPAGSLLAQLPNVMITPHIAGSLGSETRRLSAQALDELTRFVRGEPALHAVTSEALEVSA</sequence>
<dbReference type="InterPro" id="IPR050223">
    <property type="entry name" value="D-isomer_2-hydroxyacid_DH"/>
</dbReference>
<keyword evidence="3" id="KW-0520">NAD</keyword>